<sequence>MNSKTLHITNGQKLTIYLKSLDVDGTFLTWQEMLCEGPTLEQMDSRIFLDIRKKFLQDFYEIEVDEDLVKQELSILNEPKVFSEVVLWFDFDLFCHINMLSVIKLLSEKQVKLPLYLVCSGRVEDEKNLKRLTELTRSQLLDHYKNKIRLLDSDKDLARTLWHIYCGKDHNLLKPYIIKKSSFIYLNSCLKAHLTRFPNQKNGLSVLEENILSIIHDKNVKTKDHLLGYALNFQGYYGYNAIQMRRKINILSLFYEDSGSQIELNRKGHEALMGTQNFASLVNNNMTYGGVKCLDFYFSSERNELIKK</sequence>
<protein>
    <submittedName>
        <fullName evidence="1">DUF1835 domain-containing protein</fullName>
    </submittedName>
</protein>
<organism evidence="1 2">
    <name type="scientific">Bizionia argentinensis JUB59</name>
    <dbReference type="NCBI Taxonomy" id="1046627"/>
    <lineage>
        <taxon>Bacteria</taxon>
        <taxon>Pseudomonadati</taxon>
        <taxon>Bacteroidota</taxon>
        <taxon>Flavobacteriia</taxon>
        <taxon>Flavobacteriales</taxon>
        <taxon>Flavobacteriaceae</taxon>
        <taxon>Bizionia</taxon>
    </lineage>
</organism>
<dbReference type="EMBL" id="AFXZ01000002">
    <property type="protein sequence ID" value="EGV44743.1"/>
    <property type="molecule type" value="Genomic_DNA"/>
</dbReference>
<evidence type="ECO:0000313" key="1">
    <source>
        <dbReference type="EMBL" id="EGV44743.1"/>
    </source>
</evidence>
<name>G2E9N8_9FLAO</name>
<proteinExistence type="predicted"/>
<dbReference type="RefSeq" id="WP_008634171.1">
    <property type="nucleotide sequence ID" value="NZ_AFXZ01000002.1"/>
</dbReference>
<dbReference type="Proteomes" id="UP000003730">
    <property type="component" value="Unassembled WGS sequence"/>
</dbReference>
<gene>
    <name evidence="1" type="ORF">BZARG_249</name>
</gene>
<dbReference type="STRING" id="1046627.BZARG_249"/>
<accession>G2E9N8</accession>
<keyword evidence="2" id="KW-1185">Reference proteome</keyword>
<comment type="caution">
    <text evidence="1">The sequence shown here is derived from an EMBL/GenBank/DDBJ whole genome shotgun (WGS) entry which is preliminary data.</text>
</comment>
<dbReference type="AlphaFoldDB" id="G2E9N8"/>
<evidence type="ECO:0000313" key="2">
    <source>
        <dbReference type="Proteomes" id="UP000003730"/>
    </source>
</evidence>
<dbReference type="OrthoDB" id="127805at2"/>
<dbReference type="eggNOG" id="ENOG502Z84S">
    <property type="taxonomic scope" value="Bacteria"/>
</dbReference>
<reference evidence="1 2" key="1">
    <citation type="journal article" date="2008" name="Int. J. Syst. Evol. Microbiol.">
        <title>Bizionia argentinensis sp. nov., isolated from surface marine water in Antarctica.</title>
        <authorList>
            <person name="Bercovich A."/>
            <person name="Vazquez S.C."/>
            <person name="Yankilevich P."/>
            <person name="Coria S.H."/>
            <person name="Foti M."/>
            <person name="Hernandez E."/>
            <person name="Vidal A."/>
            <person name="Ruberto L."/>
            <person name="Melo C."/>
            <person name="Marenssi S."/>
            <person name="Criscuolo M."/>
            <person name="Memoli M."/>
            <person name="Arguelles M."/>
            <person name="Mac Cormack W.P."/>
        </authorList>
    </citation>
    <scope>NUCLEOTIDE SEQUENCE [LARGE SCALE GENOMIC DNA]</scope>
    <source>
        <strain evidence="1 2">JUB59</strain>
    </source>
</reference>